<dbReference type="GO" id="GO:0072657">
    <property type="term" value="P:protein localization to membrane"/>
    <property type="evidence" value="ECO:0007669"/>
    <property type="project" value="TreeGrafter"/>
</dbReference>
<dbReference type="InterPro" id="IPR004240">
    <property type="entry name" value="EMP70"/>
</dbReference>
<dbReference type="AlphaFoldDB" id="A0A564YAN4"/>
<proteinExistence type="inferred from homology"/>
<feature type="transmembrane region" description="Helical" evidence="7">
    <location>
        <begin position="552"/>
        <end position="580"/>
    </location>
</feature>
<evidence type="ECO:0000256" key="6">
    <source>
        <dbReference type="ARBA" id="ARBA00023136"/>
    </source>
</evidence>
<keyword evidence="4 7" id="KW-0732">Signal</keyword>
<protein>
    <recommendedName>
        <fullName evidence="7">Transmembrane 9 superfamily member</fullName>
    </recommendedName>
</protein>
<feature type="transmembrane region" description="Helical" evidence="7">
    <location>
        <begin position="521"/>
        <end position="540"/>
    </location>
</feature>
<evidence type="ECO:0000256" key="5">
    <source>
        <dbReference type="ARBA" id="ARBA00022989"/>
    </source>
</evidence>
<evidence type="ECO:0000313" key="8">
    <source>
        <dbReference type="EMBL" id="VUZ44335.1"/>
    </source>
</evidence>
<evidence type="ECO:0000256" key="1">
    <source>
        <dbReference type="ARBA" id="ARBA00004141"/>
    </source>
</evidence>
<sequence length="593" mass="67782">MMLGRSIFFVVVLISIFIATISADEHDHKYVDGEQIVLWMNTVGPYHNMQETYAYFRLPFCKGPVENVEHYHETLAEALQGIELEFSGLDIRFKRNVIKTEYCHKRLTRTEANRLTSAINERYWYQMYLDGLSIVGFIGEMHDENAMLWTHKKFEILYNQNQIVGVSLSISDSVPVTPGAKIIFTYEVAWVESTLAFENRYDYYLDVSFYQHRIHWFSIFNSFMMVIFLVLLVSVILIRTLRKDYARYNRGDSLEDLERELGDEYGWKQVHGDVFRSPSGSLYFSCLIGNGVHIAAVSLIVTTLALIGKMYTERGGILSTIIFVYALFSPLNGFIGGRTYCSLGGKNWIRQLFLGSLLVPALLVSIALGVNTLALFYQTSRVLPFLTMLAVFSIIAFVILPLNLVGTVVGRNIGRPSAPGTAGGSSANPCRVNAVPRPIPAAKWYTKPLVISLIGGVLPFGSIFIEMYFIFTSFWAYKVYYVYGFTLLVIFILIVVTGCSTVVCTYFLLNAEDYRWQWISFFSGASTAVYVYIYSIYYFLFKTKMFGLFQTAFYFSYMAFFCFALGCMCGKWLDIFYLIVLRSRNRDSSVQIR</sequence>
<feature type="signal peptide" evidence="7">
    <location>
        <begin position="1"/>
        <end position="23"/>
    </location>
</feature>
<keyword evidence="9" id="KW-1185">Reference proteome</keyword>
<organism evidence="8 9">
    <name type="scientific">Hymenolepis diminuta</name>
    <name type="common">Rat tapeworm</name>
    <dbReference type="NCBI Taxonomy" id="6216"/>
    <lineage>
        <taxon>Eukaryota</taxon>
        <taxon>Metazoa</taxon>
        <taxon>Spiralia</taxon>
        <taxon>Lophotrochozoa</taxon>
        <taxon>Platyhelminthes</taxon>
        <taxon>Cestoda</taxon>
        <taxon>Eucestoda</taxon>
        <taxon>Cyclophyllidea</taxon>
        <taxon>Hymenolepididae</taxon>
        <taxon>Hymenolepis</taxon>
    </lineage>
</organism>
<dbReference type="Pfam" id="PF02990">
    <property type="entry name" value="EMP70"/>
    <property type="match status" value="1"/>
</dbReference>
<feature type="chain" id="PRO_5022260350" description="Transmembrane 9 superfamily member" evidence="7">
    <location>
        <begin position="24"/>
        <end position="593"/>
    </location>
</feature>
<comment type="subcellular location">
    <subcellularLocation>
        <location evidence="1">Membrane</location>
        <topology evidence="1">Multi-pass membrane protein</topology>
    </subcellularLocation>
</comment>
<evidence type="ECO:0000256" key="4">
    <source>
        <dbReference type="ARBA" id="ARBA00022729"/>
    </source>
</evidence>
<evidence type="ECO:0000256" key="3">
    <source>
        <dbReference type="ARBA" id="ARBA00022692"/>
    </source>
</evidence>
<feature type="transmembrane region" description="Helical" evidence="7">
    <location>
        <begin position="483"/>
        <end position="509"/>
    </location>
</feature>
<feature type="transmembrane region" description="Helical" evidence="7">
    <location>
        <begin position="352"/>
        <end position="377"/>
    </location>
</feature>
<keyword evidence="5 7" id="KW-1133">Transmembrane helix</keyword>
<evidence type="ECO:0000256" key="2">
    <source>
        <dbReference type="ARBA" id="ARBA00005227"/>
    </source>
</evidence>
<feature type="transmembrane region" description="Helical" evidence="7">
    <location>
        <begin position="317"/>
        <end position="340"/>
    </location>
</feature>
<evidence type="ECO:0000256" key="7">
    <source>
        <dbReference type="RuleBase" id="RU363079"/>
    </source>
</evidence>
<keyword evidence="6 7" id="KW-0472">Membrane</keyword>
<reference evidence="8 9" key="1">
    <citation type="submission" date="2019-07" db="EMBL/GenBank/DDBJ databases">
        <authorList>
            <person name="Jastrzebski P J."/>
            <person name="Paukszto L."/>
            <person name="Jastrzebski P J."/>
        </authorList>
    </citation>
    <scope>NUCLEOTIDE SEQUENCE [LARGE SCALE GENOMIC DNA]</scope>
    <source>
        <strain evidence="8 9">WMS-il1</strain>
    </source>
</reference>
<name>A0A564YAN4_HYMDI</name>
<dbReference type="PANTHER" id="PTHR10766:SF41">
    <property type="entry name" value="TRANSMEMBRANE 9 SUPERFAMILY MEMBER 3"/>
    <property type="match status" value="1"/>
</dbReference>
<accession>A0A564YAN4</accession>
<dbReference type="EMBL" id="CABIJS010000123">
    <property type="protein sequence ID" value="VUZ44335.1"/>
    <property type="molecule type" value="Genomic_DNA"/>
</dbReference>
<gene>
    <name evidence="8" type="ORF">WMSIL1_LOCUS4568</name>
</gene>
<dbReference type="GO" id="GO:0016020">
    <property type="term" value="C:membrane"/>
    <property type="evidence" value="ECO:0007669"/>
    <property type="project" value="UniProtKB-SubCell"/>
</dbReference>
<dbReference type="Proteomes" id="UP000321570">
    <property type="component" value="Unassembled WGS sequence"/>
</dbReference>
<keyword evidence="3 7" id="KW-0812">Transmembrane</keyword>
<feature type="transmembrane region" description="Helical" evidence="7">
    <location>
        <begin position="282"/>
        <end position="305"/>
    </location>
</feature>
<dbReference type="PANTHER" id="PTHR10766">
    <property type="entry name" value="TRANSMEMBRANE 9 SUPERFAMILY PROTEIN"/>
    <property type="match status" value="1"/>
</dbReference>
<feature type="transmembrane region" description="Helical" evidence="7">
    <location>
        <begin position="383"/>
        <end position="405"/>
    </location>
</feature>
<feature type="transmembrane region" description="Helical" evidence="7">
    <location>
        <begin position="449"/>
        <end position="471"/>
    </location>
</feature>
<feature type="transmembrane region" description="Helical" evidence="7">
    <location>
        <begin position="216"/>
        <end position="238"/>
    </location>
</feature>
<comment type="similarity">
    <text evidence="2 7">Belongs to the nonaspanin (TM9SF) (TC 9.A.2) family.</text>
</comment>
<evidence type="ECO:0000313" key="9">
    <source>
        <dbReference type="Proteomes" id="UP000321570"/>
    </source>
</evidence>